<dbReference type="EMBL" id="JAFBFH010000014">
    <property type="protein sequence ID" value="MBM7715328.1"/>
    <property type="molecule type" value="Genomic_DNA"/>
</dbReference>
<accession>A0ABS2R6T3</accession>
<comment type="caution">
    <text evidence="1">The sequence shown here is derived from an EMBL/GenBank/DDBJ whole genome shotgun (WGS) entry which is preliminary data.</text>
</comment>
<organism evidence="1 2">
    <name type="scientific">Siminovitchia thermophila</name>
    <dbReference type="NCBI Taxonomy" id="1245522"/>
    <lineage>
        <taxon>Bacteria</taxon>
        <taxon>Bacillati</taxon>
        <taxon>Bacillota</taxon>
        <taxon>Bacilli</taxon>
        <taxon>Bacillales</taxon>
        <taxon>Bacillaceae</taxon>
        <taxon>Siminovitchia</taxon>
    </lineage>
</organism>
<reference evidence="1 2" key="1">
    <citation type="submission" date="2021-01" db="EMBL/GenBank/DDBJ databases">
        <title>Genomic Encyclopedia of Type Strains, Phase IV (KMG-IV): sequencing the most valuable type-strain genomes for metagenomic binning, comparative biology and taxonomic classification.</title>
        <authorList>
            <person name="Goeker M."/>
        </authorList>
    </citation>
    <scope>NUCLEOTIDE SEQUENCE [LARGE SCALE GENOMIC DNA]</scope>
    <source>
        <strain evidence="1 2">DSM 105453</strain>
    </source>
</reference>
<dbReference type="Proteomes" id="UP000823485">
    <property type="component" value="Unassembled WGS sequence"/>
</dbReference>
<gene>
    <name evidence="1" type="ORF">JOC94_002315</name>
</gene>
<evidence type="ECO:0000313" key="2">
    <source>
        <dbReference type="Proteomes" id="UP000823485"/>
    </source>
</evidence>
<protein>
    <submittedName>
        <fullName evidence="1">Uncharacterized protein</fullName>
    </submittedName>
</protein>
<proteinExistence type="predicted"/>
<evidence type="ECO:0000313" key="1">
    <source>
        <dbReference type="EMBL" id="MBM7715328.1"/>
    </source>
</evidence>
<keyword evidence="2" id="KW-1185">Reference proteome</keyword>
<sequence>MLYYRYTILFLSRLSILIIFYEFMAEAVRSVRCMEDSAQIETPLDSLFRNARQTI</sequence>
<name>A0ABS2R6T3_9BACI</name>